<dbReference type="SUPFAM" id="SSF53474">
    <property type="entry name" value="alpha/beta-Hydrolases"/>
    <property type="match status" value="1"/>
</dbReference>
<evidence type="ECO:0000259" key="2">
    <source>
        <dbReference type="Pfam" id="PF00326"/>
    </source>
</evidence>
<evidence type="ECO:0000313" key="4">
    <source>
        <dbReference type="Proteomes" id="UP000236379"/>
    </source>
</evidence>
<accession>A0A2K3V0V0</accession>
<organism evidence="3 4">
    <name type="scientific">Deinococcus koreensis</name>
    <dbReference type="NCBI Taxonomy" id="2054903"/>
    <lineage>
        <taxon>Bacteria</taxon>
        <taxon>Thermotogati</taxon>
        <taxon>Deinococcota</taxon>
        <taxon>Deinococci</taxon>
        <taxon>Deinococcales</taxon>
        <taxon>Deinococcaceae</taxon>
        <taxon>Deinococcus</taxon>
    </lineage>
</organism>
<reference evidence="3 4" key="1">
    <citation type="submission" date="2018-01" db="EMBL/GenBank/DDBJ databases">
        <title>Deinococcus koreensis sp. nov., a radiation-resistant bacterium isolated from river water.</title>
        <authorList>
            <person name="Choi A."/>
        </authorList>
    </citation>
    <scope>NUCLEOTIDE SEQUENCE [LARGE SCALE GENOMIC DNA]</scope>
    <source>
        <strain evidence="3 4">SJW1-2</strain>
    </source>
</reference>
<dbReference type="InterPro" id="IPR050261">
    <property type="entry name" value="FrsA_esterase"/>
</dbReference>
<dbReference type="OrthoDB" id="9780269at2"/>
<evidence type="ECO:0000313" key="3">
    <source>
        <dbReference type="EMBL" id="PNY82412.1"/>
    </source>
</evidence>
<sequence>MESFAQFSVDGQRLYGMLHTPDAPEGGAPPRGWPCVVMVHGFTGNRLETHRLFVVFSRMLALRGVASLRFDCRGSGESQGEFSEMTVSREVEDTLAACDYVRRQPGLDPERVMLLGFSLGGLVSTLAAAGASAHRLLLWAPALPELWLSQLRGGQLPAGISDVNGWPVGRGFFQELPRLRPLQAAAAWGGVARVLHGDADTTCPPEWGVRYAQALGADAVGIPGADHGFSSLPATEMLLSESLRFLRGE</sequence>
<dbReference type="AlphaFoldDB" id="A0A2K3V0V0"/>
<dbReference type="Pfam" id="PF00326">
    <property type="entry name" value="Peptidase_S9"/>
    <property type="match status" value="1"/>
</dbReference>
<name>A0A2K3V0V0_9DEIO</name>
<dbReference type="PANTHER" id="PTHR22946">
    <property type="entry name" value="DIENELACTONE HYDROLASE DOMAIN-CONTAINING PROTEIN-RELATED"/>
    <property type="match status" value="1"/>
</dbReference>
<feature type="domain" description="Peptidase S9 prolyl oligopeptidase catalytic" evidence="2">
    <location>
        <begin position="59"/>
        <end position="232"/>
    </location>
</feature>
<dbReference type="Proteomes" id="UP000236379">
    <property type="component" value="Unassembled WGS sequence"/>
</dbReference>
<dbReference type="InterPro" id="IPR029058">
    <property type="entry name" value="AB_hydrolase_fold"/>
</dbReference>
<evidence type="ECO:0000256" key="1">
    <source>
        <dbReference type="ARBA" id="ARBA00022801"/>
    </source>
</evidence>
<protein>
    <submittedName>
        <fullName evidence="3">Alpha/beta hydrolase</fullName>
    </submittedName>
</protein>
<dbReference type="EMBL" id="PPPD01000001">
    <property type="protein sequence ID" value="PNY82412.1"/>
    <property type="molecule type" value="Genomic_DNA"/>
</dbReference>
<dbReference type="InterPro" id="IPR002471">
    <property type="entry name" value="Pept_S9_AS"/>
</dbReference>
<keyword evidence="4" id="KW-1185">Reference proteome</keyword>
<dbReference type="RefSeq" id="WP_103312846.1">
    <property type="nucleotide sequence ID" value="NZ_PPPD01000001.1"/>
</dbReference>
<dbReference type="GO" id="GO:0004252">
    <property type="term" value="F:serine-type endopeptidase activity"/>
    <property type="evidence" value="ECO:0007669"/>
    <property type="project" value="InterPro"/>
</dbReference>
<dbReference type="InterPro" id="IPR001375">
    <property type="entry name" value="Peptidase_S9_cat"/>
</dbReference>
<proteinExistence type="predicted"/>
<dbReference type="Gene3D" id="3.40.50.1820">
    <property type="entry name" value="alpha/beta hydrolase"/>
    <property type="match status" value="1"/>
</dbReference>
<gene>
    <name evidence="3" type="ORF">CVO96_14555</name>
</gene>
<dbReference type="PROSITE" id="PS00708">
    <property type="entry name" value="PRO_ENDOPEP_SER"/>
    <property type="match status" value="1"/>
</dbReference>
<comment type="caution">
    <text evidence="3">The sequence shown here is derived from an EMBL/GenBank/DDBJ whole genome shotgun (WGS) entry which is preliminary data.</text>
</comment>
<keyword evidence="1 3" id="KW-0378">Hydrolase</keyword>
<dbReference type="GO" id="GO:0006508">
    <property type="term" value="P:proteolysis"/>
    <property type="evidence" value="ECO:0007669"/>
    <property type="project" value="InterPro"/>
</dbReference>